<evidence type="ECO:0000256" key="6">
    <source>
        <dbReference type="SAM" id="Phobius"/>
    </source>
</evidence>
<sequence>MINLVRRLRIGARLSLCFGTVAVLLGIAVLVGFSSLSSAQHRANELASLHKLSHKVDTLKFYDADVSGWQVAYLGDAPRIGGPASVQASSENRAGFLKDESEMRAVVAGVDTTAMTAAQQATYVQLKQQVDAFFTADDHIVELLKANKQAEASKYVVDSSYPIYYKLLDQTDSLISSTSTRIDTAIAAGNRAAAHARLVMGTVFALGLLLAAGLVLLVTRSVAGPVARTREQLQQLADGNLAITAETSGADELTEMSIAMNAAVAGIRGVISSISQSSQALAASSEELTAVATSVASSAEETSTQAEVVAAAATQISQNIAMVAAGGEQMGGAISEIAGSASEAASVAQTAVIAAAAASHTVTKLGESSEEIGKVVRMITSIAKQTNLLALNATIEAARAGDAGKGFAVVASEVKDLAQAVAAATEDISNRVATTQADAQGAVAAIGEITNVISQINDIQVIISAAVEEQAATTNAMVRNVAEVSTGSEEIATNVSGIATASGQTTQSVSATSDSAHELARIAADLNAAVAAFRL</sequence>
<keyword evidence="2 6" id="KW-1133">Transmembrane helix</keyword>
<feature type="domain" description="HAMP" evidence="8">
    <location>
        <begin position="220"/>
        <end position="272"/>
    </location>
</feature>
<dbReference type="InterPro" id="IPR004090">
    <property type="entry name" value="Chemotax_Me-accpt_rcpt"/>
</dbReference>
<dbReference type="Pfam" id="PF00672">
    <property type="entry name" value="HAMP"/>
    <property type="match status" value="1"/>
</dbReference>
<dbReference type="SUPFAM" id="SSF58104">
    <property type="entry name" value="Methyl-accepting chemotaxis protein (MCP) signaling domain"/>
    <property type="match status" value="1"/>
</dbReference>
<dbReference type="Proteomes" id="UP001056336">
    <property type="component" value="Chromosome"/>
</dbReference>
<dbReference type="SMART" id="SM00283">
    <property type="entry name" value="MA"/>
    <property type="match status" value="1"/>
</dbReference>
<evidence type="ECO:0000256" key="1">
    <source>
        <dbReference type="ARBA" id="ARBA00022692"/>
    </source>
</evidence>
<dbReference type="Gene3D" id="1.10.287.950">
    <property type="entry name" value="Methyl-accepting chemotaxis protein"/>
    <property type="match status" value="1"/>
</dbReference>
<dbReference type="PANTHER" id="PTHR32089">
    <property type="entry name" value="METHYL-ACCEPTING CHEMOTAXIS PROTEIN MCPB"/>
    <property type="match status" value="1"/>
</dbReference>
<evidence type="ECO:0000256" key="2">
    <source>
        <dbReference type="ARBA" id="ARBA00022989"/>
    </source>
</evidence>
<protein>
    <submittedName>
        <fullName evidence="9">Methyl-accepting chemotaxis protein</fullName>
    </submittedName>
</protein>
<dbReference type="PRINTS" id="PR00260">
    <property type="entry name" value="CHEMTRNSDUCR"/>
</dbReference>
<dbReference type="InterPro" id="IPR003660">
    <property type="entry name" value="HAMP_dom"/>
</dbReference>
<keyword evidence="3 5" id="KW-0807">Transducer</keyword>
<dbReference type="Pfam" id="PF00015">
    <property type="entry name" value="MCPsignal"/>
    <property type="match status" value="1"/>
</dbReference>
<dbReference type="PROSITE" id="PS50885">
    <property type="entry name" value="HAMP"/>
    <property type="match status" value="1"/>
</dbReference>
<dbReference type="SMART" id="SM00304">
    <property type="entry name" value="HAMP"/>
    <property type="match status" value="1"/>
</dbReference>
<gene>
    <name evidence="9" type="ORF">M6D93_16960</name>
</gene>
<evidence type="ECO:0000259" key="7">
    <source>
        <dbReference type="PROSITE" id="PS50111"/>
    </source>
</evidence>
<feature type="domain" description="Methyl-accepting transducer" evidence="7">
    <location>
        <begin position="277"/>
        <end position="520"/>
    </location>
</feature>
<dbReference type="InterPro" id="IPR004089">
    <property type="entry name" value="MCPsignal_dom"/>
</dbReference>
<evidence type="ECO:0000313" key="9">
    <source>
        <dbReference type="EMBL" id="UQX87973.1"/>
    </source>
</evidence>
<evidence type="ECO:0000313" key="10">
    <source>
        <dbReference type="Proteomes" id="UP001056336"/>
    </source>
</evidence>
<evidence type="ECO:0000256" key="5">
    <source>
        <dbReference type="PROSITE-ProRule" id="PRU00284"/>
    </source>
</evidence>
<keyword evidence="1 6" id="KW-0812">Transmembrane</keyword>
<accession>A0ABY4QXC4</accession>
<evidence type="ECO:0000256" key="3">
    <source>
        <dbReference type="ARBA" id="ARBA00023224"/>
    </source>
</evidence>
<feature type="transmembrane region" description="Helical" evidence="6">
    <location>
        <begin position="198"/>
        <end position="218"/>
    </location>
</feature>
<reference evidence="9" key="1">
    <citation type="journal article" date="2018" name="Int. J. Syst. Evol. Microbiol.">
        <title>Jatrophihabitans telluris sp. nov., isolated from sediment soil of lava forest wetlands and the emended description of the genus Jatrophihabitans.</title>
        <authorList>
            <person name="Lee K.C."/>
            <person name="Suh M.K."/>
            <person name="Eom M.K."/>
            <person name="Kim K.K."/>
            <person name="Kim J.S."/>
            <person name="Kim D.S."/>
            <person name="Ko S.H."/>
            <person name="Shin Y.K."/>
            <person name="Lee J.S."/>
        </authorList>
    </citation>
    <scope>NUCLEOTIDE SEQUENCE</scope>
    <source>
        <strain evidence="9">N237</strain>
    </source>
</reference>
<dbReference type="PROSITE" id="PS50111">
    <property type="entry name" value="CHEMOTAXIS_TRANSDUC_2"/>
    <property type="match status" value="1"/>
</dbReference>
<comment type="similarity">
    <text evidence="4">Belongs to the methyl-accepting chemotaxis (MCP) protein family.</text>
</comment>
<name>A0ABY4QXC4_9ACTN</name>
<proteinExistence type="inferred from homology"/>
<keyword evidence="6" id="KW-0472">Membrane</keyword>
<dbReference type="PANTHER" id="PTHR32089:SF112">
    <property type="entry name" value="LYSOZYME-LIKE PROTEIN-RELATED"/>
    <property type="match status" value="1"/>
</dbReference>
<organism evidence="9 10">
    <name type="scientific">Jatrophihabitans telluris</name>
    <dbReference type="NCBI Taxonomy" id="2038343"/>
    <lineage>
        <taxon>Bacteria</taxon>
        <taxon>Bacillati</taxon>
        <taxon>Actinomycetota</taxon>
        <taxon>Actinomycetes</taxon>
        <taxon>Jatrophihabitantales</taxon>
        <taxon>Jatrophihabitantaceae</taxon>
        <taxon>Jatrophihabitans</taxon>
    </lineage>
</organism>
<evidence type="ECO:0000256" key="4">
    <source>
        <dbReference type="ARBA" id="ARBA00029447"/>
    </source>
</evidence>
<reference evidence="9" key="2">
    <citation type="submission" date="2022-05" db="EMBL/GenBank/DDBJ databases">
        <authorList>
            <person name="Kim J.-S."/>
            <person name="Lee K."/>
            <person name="Suh M."/>
            <person name="Eom M."/>
            <person name="Kim J.-S."/>
            <person name="Kim D.-S."/>
            <person name="Ko S.-H."/>
            <person name="Shin Y."/>
            <person name="Lee J.-S."/>
        </authorList>
    </citation>
    <scope>NUCLEOTIDE SEQUENCE</scope>
    <source>
        <strain evidence="9">N237</strain>
    </source>
</reference>
<keyword evidence="10" id="KW-1185">Reference proteome</keyword>
<evidence type="ECO:0000259" key="8">
    <source>
        <dbReference type="PROSITE" id="PS50885"/>
    </source>
</evidence>
<dbReference type="EMBL" id="CP097332">
    <property type="protein sequence ID" value="UQX87973.1"/>
    <property type="molecule type" value="Genomic_DNA"/>
</dbReference>
<dbReference type="RefSeq" id="WP_249771022.1">
    <property type="nucleotide sequence ID" value="NZ_CP097332.1"/>
</dbReference>